<reference evidence="2 3" key="1">
    <citation type="journal article" date="2012" name="PLoS Pathog.">
        <title>Diverse lifestyles and strategies of plant pathogenesis encoded in the genomes of eighteen Dothideomycetes fungi.</title>
        <authorList>
            <person name="Ohm R.A."/>
            <person name="Feau N."/>
            <person name="Henrissat B."/>
            <person name="Schoch C.L."/>
            <person name="Horwitz B.A."/>
            <person name="Barry K.W."/>
            <person name="Condon B.J."/>
            <person name="Copeland A.C."/>
            <person name="Dhillon B."/>
            <person name="Glaser F."/>
            <person name="Hesse C.N."/>
            <person name="Kosti I."/>
            <person name="LaButti K."/>
            <person name="Lindquist E.A."/>
            <person name="Lucas S."/>
            <person name="Salamov A.A."/>
            <person name="Bradshaw R.E."/>
            <person name="Ciuffetti L."/>
            <person name="Hamelin R.C."/>
            <person name="Kema G.H.J."/>
            <person name="Lawrence C."/>
            <person name="Scott J.A."/>
            <person name="Spatafora J.W."/>
            <person name="Turgeon B.G."/>
            <person name="de Wit P.J.G.M."/>
            <person name="Zhong S."/>
            <person name="Goodwin S.B."/>
            <person name="Grigoriev I.V."/>
        </authorList>
    </citation>
    <scope>NUCLEOTIDE SEQUENCE [LARGE SCALE GENOMIC DNA]</scope>
    <source>
        <strain evidence="2 3">CIRAD86</strain>
    </source>
</reference>
<dbReference type="KEGG" id="pfj:MYCFIDRAFT_175084"/>
<protein>
    <submittedName>
        <fullName evidence="2">Uncharacterized protein</fullName>
    </submittedName>
</protein>
<dbReference type="HOGENOM" id="CLU_555648_0_0_1"/>
<proteinExistence type="predicted"/>
<keyword evidence="3" id="KW-1185">Reference proteome</keyword>
<dbReference type="AlphaFoldDB" id="M3B2N7"/>
<feature type="compositionally biased region" description="Low complexity" evidence="1">
    <location>
        <begin position="63"/>
        <end position="77"/>
    </location>
</feature>
<accession>M3B2N7</accession>
<dbReference type="Proteomes" id="UP000016932">
    <property type="component" value="Unassembled WGS sequence"/>
</dbReference>
<dbReference type="EMBL" id="KB446558">
    <property type="protein sequence ID" value="EME83657.1"/>
    <property type="molecule type" value="Genomic_DNA"/>
</dbReference>
<gene>
    <name evidence="2" type="ORF">MYCFIDRAFT_175084</name>
</gene>
<dbReference type="GeneID" id="19333321"/>
<sequence length="491" mass="55849">MKHRSTRIFDSVDHIRRMSYIYLRKVALLYRIANADLQSIVLKHYISASSFSSRRIDQDESPRAVARSSEAEQASAAKPLSDVEGRFCPRVCRERTPSHTTDIHAYHQHNHHSLHHTLTSNTMAPPSPSNSTINAEPRNRIINRDFQEQQQPSSCSEPVEKKGEPVMASTGYHCVMYWENGCPSIVAWYENLPSAKSSHNLAYATWGLESRGDDGELFYISKATVVVDSLLGVLKRFRGRRRRTLSHITANGSSVETAIKKTPAFSTRFTTVVRSMRPLSIHPSESTTRFRNPRSSRKSSRGLKNQVEVLASKEGNGKPEADMEDASGEDQKQKDFVIDGRWIMATRMGLQGDLMRSGSGDYHRPYHAQPLFSPSTQDASCWTRFQRQTMRPRSGVQSTQATAMMPRTRFQSSRQSQTKMSRIAVKRERESAIVALLPTTTVSTSAANIIEEPYHLWDGADHKVFQVRRMRESWVKSNDMEFFARHFSHEQ</sequence>
<feature type="region of interest" description="Disordered" evidence="1">
    <location>
        <begin position="278"/>
        <end position="332"/>
    </location>
</feature>
<dbReference type="VEuPathDB" id="FungiDB:MYCFIDRAFT_175084"/>
<feature type="compositionally biased region" description="Basic residues" evidence="1">
    <location>
        <begin position="291"/>
        <end position="301"/>
    </location>
</feature>
<evidence type="ECO:0000313" key="2">
    <source>
        <dbReference type="EMBL" id="EME83657.1"/>
    </source>
</evidence>
<evidence type="ECO:0000256" key="1">
    <source>
        <dbReference type="SAM" id="MobiDB-lite"/>
    </source>
</evidence>
<dbReference type="RefSeq" id="XP_007926824.1">
    <property type="nucleotide sequence ID" value="XM_007928633.1"/>
</dbReference>
<name>M3B2N7_PSEFD</name>
<organism evidence="2 3">
    <name type="scientific">Pseudocercospora fijiensis (strain CIRAD86)</name>
    <name type="common">Black leaf streak disease fungus</name>
    <name type="synonym">Mycosphaerella fijiensis</name>
    <dbReference type="NCBI Taxonomy" id="383855"/>
    <lineage>
        <taxon>Eukaryota</taxon>
        <taxon>Fungi</taxon>
        <taxon>Dikarya</taxon>
        <taxon>Ascomycota</taxon>
        <taxon>Pezizomycotina</taxon>
        <taxon>Dothideomycetes</taxon>
        <taxon>Dothideomycetidae</taxon>
        <taxon>Mycosphaerellales</taxon>
        <taxon>Mycosphaerellaceae</taxon>
        <taxon>Pseudocercospora</taxon>
    </lineage>
</organism>
<feature type="region of interest" description="Disordered" evidence="1">
    <location>
        <begin position="52"/>
        <end position="79"/>
    </location>
</feature>
<dbReference type="OrthoDB" id="10503617at2759"/>
<evidence type="ECO:0000313" key="3">
    <source>
        <dbReference type="Proteomes" id="UP000016932"/>
    </source>
</evidence>